<evidence type="ECO:0000313" key="2">
    <source>
        <dbReference type="EMBL" id="KAE8371535.1"/>
    </source>
</evidence>
<name>A0A5N7ANW2_9EURO</name>
<dbReference type="AlphaFoldDB" id="A0A5N7ANW2"/>
<feature type="region of interest" description="Disordered" evidence="1">
    <location>
        <begin position="181"/>
        <end position="211"/>
    </location>
</feature>
<dbReference type="Proteomes" id="UP000326198">
    <property type="component" value="Unassembled WGS sequence"/>
</dbReference>
<gene>
    <name evidence="2" type="ORF">BDV26DRAFT_286704</name>
</gene>
<evidence type="ECO:0000313" key="3">
    <source>
        <dbReference type="Proteomes" id="UP000326198"/>
    </source>
</evidence>
<keyword evidence="3" id="KW-1185">Reference proteome</keyword>
<reference evidence="2 3" key="1">
    <citation type="submission" date="2019-04" db="EMBL/GenBank/DDBJ databases">
        <title>Friends and foes A comparative genomics studyof 23 Aspergillus species from section Flavi.</title>
        <authorList>
            <consortium name="DOE Joint Genome Institute"/>
            <person name="Kjaerbolling I."/>
            <person name="Vesth T."/>
            <person name="Frisvad J.C."/>
            <person name="Nybo J.L."/>
            <person name="Theobald S."/>
            <person name="Kildgaard S."/>
            <person name="Isbrandt T."/>
            <person name="Kuo A."/>
            <person name="Sato A."/>
            <person name="Lyhne E.K."/>
            <person name="Kogle M.E."/>
            <person name="Wiebenga A."/>
            <person name="Kun R.S."/>
            <person name="Lubbers R.J."/>
            <person name="Makela M.R."/>
            <person name="Barry K."/>
            <person name="Chovatia M."/>
            <person name="Clum A."/>
            <person name="Daum C."/>
            <person name="Haridas S."/>
            <person name="He G."/>
            <person name="LaButti K."/>
            <person name="Lipzen A."/>
            <person name="Mondo S."/>
            <person name="Riley R."/>
            <person name="Salamov A."/>
            <person name="Simmons B.A."/>
            <person name="Magnuson J.K."/>
            <person name="Henrissat B."/>
            <person name="Mortensen U.H."/>
            <person name="Larsen T.O."/>
            <person name="Devries R.P."/>
            <person name="Grigoriev I.V."/>
            <person name="Machida M."/>
            <person name="Baker S.E."/>
            <person name="Andersen M.R."/>
        </authorList>
    </citation>
    <scope>NUCLEOTIDE SEQUENCE [LARGE SCALE GENOMIC DNA]</scope>
    <source>
        <strain evidence="2 3">IBT 29228</strain>
    </source>
</reference>
<protein>
    <submittedName>
        <fullName evidence="2">Uncharacterized protein</fullName>
    </submittedName>
</protein>
<dbReference type="EMBL" id="ML736417">
    <property type="protein sequence ID" value="KAE8371535.1"/>
    <property type="molecule type" value="Genomic_DNA"/>
</dbReference>
<organism evidence="2 3">
    <name type="scientific">Aspergillus bertholletiae</name>
    <dbReference type="NCBI Taxonomy" id="1226010"/>
    <lineage>
        <taxon>Eukaryota</taxon>
        <taxon>Fungi</taxon>
        <taxon>Dikarya</taxon>
        <taxon>Ascomycota</taxon>
        <taxon>Pezizomycotina</taxon>
        <taxon>Eurotiomycetes</taxon>
        <taxon>Eurotiomycetidae</taxon>
        <taxon>Eurotiales</taxon>
        <taxon>Aspergillaceae</taxon>
        <taxon>Aspergillus</taxon>
        <taxon>Aspergillus subgen. Circumdati</taxon>
    </lineage>
</organism>
<sequence length="220" mass="25725">MADDTLLNQATVSNLLRFTPDWEEIMHSWSFTFSDRVSGSQPSESGKMLARRPPIHANHRIWEPTPFISFTQSPQELQNNVNWRKKKRGSIPVLNMVGEMHHYGVPDPYDKAYEYYENHYICIWEVTEEEVVRNWEWDDLLKTDRWYEQVILPAFKVHNDQYDADSEAFKMSTLRDALSETQTCSEPEEYEACFSDESDSSDEVEANNATDDALKLLEEA</sequence>
<accession>A0A5N7ANW2</accession>
<dbReference type="OrthoDB" id="3483554at2759"/>
<feature type="compositionally biased region" description="Acidic residues" evidence="1">
    <location>
        <begin position="186"/>
        <end position="205"/>
    </location>
</feature>
<proteinExistence type="predicted"/>
<evidence type="ECO:0000256" key="1">
    <source>
        <dbReference type="SAM" id="MobiDB-lite"/>
    </source>
</evidence>